<gene>
    <name evidence="1" type="ORF">E2C01_047169</name>
</gene>
<dbReference type="OrthoDB" id="6373033at2759"/>
<sequence length="210" mass="23442">MQDGFVFQMDAMVDNLRRNQASRDVLVNIQGCVRTDYWQKFTDRINKQTNVGTIRKLIQRATRRKTVTALHHSPGEYAEGLIYDWSSQSRVDSLSEHVQAALSAQARRRTLRLMGALLEQDDEDTTPFTEDELPWALAHGKATAPGDDSITYLSSSCSRKSQITLCYSSIIYVTGWGLCPALGRATSSYPFQSQAQTSSSQCPLLLASAR</sequence>
<protein>
    <submittedName>
        <fullName evidence="1">Uncharacterized protein</fullName>
    </submittedName>
</protein>
<dbReference type="Proteomes" id="UP000324222">
    <property type="component" value="Unassembled WGS sequence"/>
</dbReference>
<organism evidence="1 2">
    <name type="scientific">Portunus trituberculatus</name>
    <name type="common">Swimming crab</name>
    <name type="synonym">Neptunus trituberculatus</name>
    <dbReference type="NCBI Taxonomy" id="210409"/>
    <lineage>
        <taxon>Eukaryota</taxon>
        <taxon>Metazoa</taxon>
        <taxon>Ecdysozoa</taxon>
        <taxon>Arthropoda</taxon>
        <taxon>Crustacea</taxon>
        <taxon>Multicrustacea</taxon>
        <taxon>Malacostraca</taxon>
        <taxon>Eumalacostraca</taxon>
        <taxon>Eucarida</taxon>
        <taxon>Decapoda</taxon>
        <taxon>Pleocyemata</taxon>
        <taxon>Brachyura</taxon>
        <taxon>Eubrachyura</taxon>
        <taxon>Portunoidea</taxon>
        <taxon>Portunidae</taxon>
        <taxon>Portuninae</taxon>
        <taxon>Portunus</taxon>
    </lineage>
</organism>
<proteinExistence type="predicted"/>
<reference evidence="1 2" key="1">
    <citation type="submission" date="2019-05" db="EMBL/GenBank/DDBJ databases">
        <title>Another draft genome of Portunus trituberculatus and its Hox gene families provides insights of decapod evolution.</title>
        <authorList>
            <person name="Jeong J.-H."/>
            <person name="Song I."/>
            <person name="Kim S."/>
            <person name="Choi T."/>
            <person name="Kim D."/>
            <person name="Ryu S."/>
            <person name="Kim W."/>
        </authorList>
    </citation>
    <scope>NUCLEOTIDE SEQUENCE [LARGE SCALE GENOMIC DNA]</scope>
    <source>
        <tissue evidence="1">Muscle</tissue>
    </source>
</reference>
<accession>A0A5B7FZQ1</accession>
<keyword evidence="2" id="KW-1185">Reference proteome</keyword>
<comment type="caution">
    <text evidence="1">The sequence shown here is derived from an EMBL/GenBank/DDBJ whole genome shotgun (WGS) entry which is preliminary data.</text>
</comment>
<name>A0A5B7FZQ1_PORTR</name>
<dbReference type="EMBL" id="VSRR010011504">
    <property type="protein sequence ID" value="MPC53280.1"/>
    <property type="molecule type" value="Genomic_DNA"/>
</dbReference>
<evidence type="ECO:0000313" key="1">
    <source>
        <dbReference type="EMBL" id="MPC53280.1"/>
    </source>
</evidence>
<dbReference type="AlphaFoldDB" id="A0A5B7FZQ1"/>
<evidence type="ECO:0000313" key="2">
    <source>
        <dbReference type="Proteomes" id="UP000324222"/>
    </source>
</evidence>